<evidence type="ECO:0000256" key="3">
    <source>
        <dbReference type="ARBA" id="ARBA00022443"/>
    </source>
</evidence>
<feature type="compositionally biased region" description="Low complexity" evidence="10">
    <location>
        <begin position="212"/>
        <end position="224"/>
    </location>
</feature>
<feature type="transmembrane region" description="Helical" evidence="11">
    <location>
        <begin position="85"/>
        <end position="104"/>
    </location>
</feature>
<evidence type="ECO:0000313" key="14">
    <source>
        <dbReference type="Proteomes" id="UP000245783"/>
    </source>
</evidence>
<evidence type="ECO:0000256" key="4">
    <source>
        <dbReference type="ARBA" id="ARBA00022475"/>
    </source>
</evidence>
<dbReference type="Pfam" id="PF00018">
    <property type="entry name" value="SH3_1"/>
    <property type="match status" value="1"/>
</dbReference>
<dbReference type="CDD" id="cd11855">
    <property type="entry name" value="SH3_Sho1p"/>
    <property type="match status" value="1"/>
</dbReference>
<proteinExistence type="inferred from homology"/>
<accession>A0A316W090</accession>
<dbReference type="PROSITE" id="PS50002">
    <property type="entry name" value="SH3"/>
    <property type="match status" value="1"/>
</dbReference>
<dbReference type="InParanoid" id="A0A316W090"/>
<feature type="compositionally biased region" description="Low complexity" evidence="10">
    <location>
        <begin position="236"/>
        <end position="255"/>
    </location>
</feature>
<dbReference type="RefSeq" id="XP_025368275.1">
    <property type="nucleotide sequence ID" value="XM_025512292.1"/>
</dbReference>
<gene>
    <name evidence="13" type="ORF">IE81DRAFT_304204</name>
</gene>
<sequence length="348" mass="35078">MARNGGGGGFDFSLLASNLILGGSIGIAAIGWFVAFIGQIVAQARTNENVSRSSDQLGVLWFGIFVELFLMIGVILTIATDTIAISRLQISAWTAVGLVFSVIGIDKGIYSDIGSLEAMAAGYFILTVVNVIWLLFFTSEEDSAVYAALSSVGSGGLSGPGARGGAVGGGRQMRMAGGSGAVGMGSGSGGFASGGGAYQQAYVNSPSTADVTSTGRGLGTSTGVSGAGAPSSQSVRSGSVANRGAGANAASGPGSEYAGSQAHAPGSPTGSKSADADPNSGYGYRARALYAYQANADDPTEISFAKGELLDIVDNSGKWWQARKSTGETGIVPSNVSRSRLCGEERRF</sequence>
<evidence type="ECO:0000256" key="8">
    <source>
        <dbReference type="ARBA" id="ARBA00023136"/>
    </source>
</evidence>
<evidence type="ECO:0000313" key="13">
    <source>
        <dbReference type="EMBL" id="PWN41115.1"/>
    </source>
</evidence>
<protein>
    <recommendedName>
        <fullName evidence="12">SH3 domain-containing protein</fullName>
    </recommendedName>
</protein>
<organism evidence="13 14">
    <name type="scientific">Ceraceosorus guamensis</name>
    <dbReference type="NCBI Taxonomy" id="1522189"/>
    <lineage>
        <taxon>Eukaryota</taxon>
        <taxon>Fungi</taxon>
        <taxon>Dikarya</taxon>
        <taxon>Basidiomycota</taxon>
        <taxon>Ustilaginomycotina</taxon>
        <taxon>Exobasidiomycetes</taxon>
        <taxon>Ceraceosorales</taxon>
        <taxon>Ceraceosoraceae</taxon>
        <taxon>Ceraceosorus</taxon>
    </lineage>
</organism>
<reference evidence="13 14" key="1">
    <citation type="journal article" date="2018" name="Mol. Biol. Evol.">
        <title>Broad Genomic Sampling Reveals a Smut Pathogenic Ancestry of the Fungal Clade Ustilaginomycotina.</title>
        <authorList>
            <person name="Kijpornyongpan T."/>
            <person name="Mondo S.J."/>
            <person name="Barry K."/>
            <person name="Sandor L."/>
            <person name="Lee J."/>
            <person name="Lipzen A."/>
            <person name="Pangilinan J."/>
            <person name="LaButti K."/>
            <person name="Hainaut M."/>
            <person name="Henrissat B."/>
            <person name="Grigoriev I.V."/>
            <person name="Spatafora J.W."/>
            <person name="Aime M.C."/>
        </authorList>
    </citation>
    <scope>NUCLEOTIDE SEQUENCE [LARGE SCALE GENOMIC DNA]</scope>
    <source>
        <strain evidence="13 14">MCA 4658</strain>
    </source>
</reference>
<name>A0A316W090_9BASI</name>
<keyword evidence="6 11" id="KW-1133">Transmembrane helix</keyword>
<keyword evidence="4" id="KW-1003">Cell membrane</keyword>
<feature type="transmembrane region" description="Helical" evidence="11">
    <location>
        <begin position="116"/>
        <end position="136"/>
    </location>
</feature>
<dbReference type="EMBL" id="KZ819399">
    <property type="protein sequence ID" value="PWN41115.1"/>
    <property type="molecule type" value="Genomic_DNA"/>
</dbReference>
<evidence type="ECO:0000256" key="5">
    <source>
        <dbReference type="ARBA" id="ARBA00022692"/>
    </source>
</evidence>
<dbReference type="Proteomes" id="UP000245783">
    <property type="component" value="Unassembled WGS sequence"/>
</dbReference>
<dbReference type="InterPro" id="IPR035522">
    <property type="entry name" value="Sho1_SH3"/>
</dbReference>
<evidence type="ECO:0000256" key="2">
    <source>
        <dbReference type="ARBA" id="ARBA00009739"/>
    </source>
</evidence>
<dbReference type="Gene3D" id="2.30.30.40">
    <property type="entry name" value="SH3 Domains"/>
    <property type="match status" value="1"/>
</dbReference>
<comment type="subcellular location">
    <subcellularLocation>
        <location evidence="1">Cell membrane</location>
        <topology evidence="1">Multi-pass membrane protein</topology>
    </subcellularLocation>
</comment>
<evidence type="ECO:0000256" key="9">
    <source>
        <dbReference type="PROSITE-ProRule" id="PRU00192"/>
    </source>
</evidence>
<dbReference type="GO" id="GO:0005886">
    <property type="term" value="C:plasma membrane"/>
    <property type="evidence" value="ECO:0007669"/>
    <property type="project" value="UniProtKB-SubCell"/>
</dbReference>
<evidence type="ECO:0000259" key="12">
    <source>
        <dbReference type="PROSITE" id="PS50002"/>
    </source>
</evidence>
<comment type="similarity">
    <text evidence="2">Belongs to the SHO1 family.</text>
</comment>
<keyword evidence="14" id="KW-1185">Reference proteome</keyword>
<evidence type="ECO:0000256" key="10">
    <source>
        <dbReference type="SAM" id="MobiDB-lite"/>
    </source>
</evidence>
<dbReference type="SMART" id="SM00326">
    <property type="entry name" value="SH3"/>
    <property type="match status" value="1"/>
</dbReference>
<keyword evidence="7" id="KW-0346">Stress response</keyword>
<dbReference type="STRING" id="1522189.A0A316W090"/>
<feature type="transmembrane region" description="Helical" evidence="11">
    <location>
        <begin position="12"/>
        <end position="38"/>
    </location>
</feature>
<evidence type="ECO:0000256" key="7">
    <source>
        <dbReference type="ARBA" id="ARBA00023016"/>
    </source>
</evidence>
<dbReference type="AlphaFoldDB" id="A0A316W090"/>
<keyword evidence="8 11" id="KW-0472">Membrane</keyword>
<dbReference type="OrthoDB" id="25408at2759"/>
<feature type="region of interest" description="Disordered" evidence="10">
    <location>
        <begin position="209"/>
        <end position="279"/>
    </location>
</feature>
<dbReference type="InterPro" id="IPR001452">
    <property type="entry name" value="SH3_domain"/>
</dbReference>
<keyword evidence="3 9" id="KW-0728">SH3 domain</keyword>
<evidence type="ECO:0000256" key="6">
    <source>
        <dbReference type="ARBA" id="ARBA00022989"/>
    </source>
</evidence>
<evidence type="ECO:0000256" key="11">
    <source>
        <dbReference type="SAM" id="Phobius"/>
    </source>
</evidence>
<evidence type="ECO:0000256" key="1">
    <source>
        <dbReference type="ARBA" id="ARBA00004651"/>
    </source>
</evidence>
<dbReference type="InterPro" id="IPR036028">
    <property type="entry name" value="SH3-like_dom_sf"/>
</dbReference>
<feature type="transmembrane region" description="Helical" evidence="11">
    <location>
        <begin position="59"/>
        <end position="79"/>
    </location>
</feature>
<dbReference type="PRINTS" id="PR00452">
    <property type="entry name" value="SH3DOMAIN"/>
</dbReference>
<dbReference type="GeneID" id="37034162"/>
<feature type="domain" description="SH3" evidence="12">
    <location>
        <begin position="281"/>
        <end position="342"/>
    </location>
</feature>
<keyword evidence="5 11" id="KW-0812">Transmembrane</keyword>
<dbReference type="SUPFAM" id="SSF50044">
    <property type="entry name" value="SH3-domain"/>
    <property type="match status" value="1"/>
</dbReference>